<sequence>MVAHACNPRTWRQRQENQESKVILGYTASSKRAWATRDPVLKKKKKRVHVFMIQYDKSDITVCRTQKVLFKLENATAGRPRKQLQKQNLDNLQ</sequence>
<evidence type="ECO:0000313" key="1">
    <source>
        <dbReference type="EMBL" id="EGW00034.1"/>
    </source>
</evidence>
<organism evidence="1 2">
    <name type="scientific">Cricetulus griseus</name>
    <name type="common">Chinese hamster</name>
    <name type="synonym">Cricetulus barabensis griseus</name>
    <dbReference type="NCBI Taxonomy" id="10029"/>
    <lineage>
        <taxon>Eukaryota</taxon>
        <taxon>Metazoa</taxon>
        <taxon>Chordata</taxon>
        <taxon>Craniata</taxon>
        <taxon>Vertebrata</taxon>
        <taxon>Euteleostomi</taxon>
        <taxon>Mammalia</taxon>
        <taxon>Eutheria</taxon>
        <taxon>Euarchontoglires</taxon>
        <taxon>Glires</taxon>
        <taxon>Rodentia</taxon>
        <taxon>Myomorpha</taxon>
        <taxon>Muroidea</taxon>
        <taxon>Cricetidae</taxon>
        <taxon>Cricetinae</taxon>
        <taxon>Cricetulus</taxon>
    </lineage>
</organism>
<gene>
    <name evidence="1" type="ORF">I79_010803</name>
</gene>
<accession>G3HJF8</accession>
<dbReference type="InParanoid" id="G3HJF8"/>
<dbReference type="AlphaFoldDB" id="G3HJF8"/>
<protein>
    <submittedName>
        <fullName evidence="1">Uncharacterized protein</fullName>
    </submittedName>
</protein>
<evidence type="ECO:0000313" key="2">
    <source>
        <dbReference type="Proteomes" id="UP000001075"/>
    </source>
</evidence>
<reference evidence="2" key="1">
    <citation type="journal article" date="2011" name="Nat. Biotechnol.">
        <title>The genomic sequence of the Chinese hamster ovary (CHO)-K1 cell line.</title>
        <authorList>
            <person name="Xu X."/>
            <person name="Nagarajan H."/>
            <person name="Lewis N.E."/>
            <person name="Pan S."/>
            <person name="Cai Z."/>
            <person name="Liu X."/>
            <person name="Chen W."/>
            <person name="Xie M."/>
            <person name="Wang W."/>
            <person name="Hammond S."/>
            <person name="Andersen M.R."/>
            <person name="Neff N."/>
            <person name="Passarelli B."/>
            <person name="Koh W."/>
            <person name="Fan H.C."/>
            <person name="Wang J."/>
            <person name="Gui Y."/>
            <person name="Lee K.H."/>
            <person name="Betenbaugh M.J."/>
            <person name="Quake S.R."/>
            <person name="Famili I."/>
            <person name="Palsson B.O."/>
            <person name="Wang J."/>
        </authorList>
    </citation>
    <scope>NUCLEOTIDE SEQUENCE [LARGE SCALE GENOMIC DNA]</scope>
    <source>
        <strain evidence="2">CHO K1 cell line</strain>
    </source>
</reference>
<dbReference type="EMBL" id="JH000428">
    <property type="protein sequence ID" value="EGW00034.1"/>
    <property type="molecule type" value="Genomic_DNA"/>
</dbReference>
<dbReference type="Proteomes" id="UP000001075">
    <property type="component" value="Unassembled WGS sequence"/>
</dbReference>
<name>G3HJF8_CRIGR</name>
<proteinExistence type="predicted"/>